<keyword evidence="1" id="KW-0732">Signal</keyword>
<evidence type="ECO:0000313" key="2">
    <source>
        <dbReference type="EMBL" id="CRL16826.1"/>
    </source>
</evidence>
<dbReference type="Pfam" id="PF13416">
    <property type="entry name" value="SBP_bac_8"/>
    <property type="match status" value="1"/>
</dbReference>
<evidence type="ECO:0000256" key="1">
    <source>
        <dbReference type="ARBA" id="ARBA00022729"/>
    </source>
</evidence>
<dbReference type="GO" id="GO:0030976">
    <property type="term" value="F:thiamine pyrophosphate binding"/>
    <property type="evidence" value="ECO:0007669"/>
    <property type="project" value="TreeGrafter"/>
</dbReference>
<dbReference type="GO" id="GO:0030288">
    <property type="term" value="C:outer membrane-bounded periplasmic space"/>
    <property type="evidence" value="ECO:0007669"/>
    <property type="project" value="TreeGrafter"/>
</dbReference>
<dbReference type="PANTHER" id="PTHR30006:SF2">
    <property type="entry name" value="ABC TRANSPORTER SUBSTRATE-BINDING PROTEIN"/>
    <property type="match status" value="1"/>
</dbReference>
<dbReference type="SUPFAM" id="SSF53850">
    <property type="entry name" value="Periplasmic binding protein-like II"/>
    <property type="match status" value="1"/>
</dbReference>
<protein>
    <submittedName>
        <fullName evidence="2">Fe3+ ABC superfamily ATP binding cassette transporter, binding protein</fullName>
    </submittedName>
</protein>
<accession>A0A0M6W8A9</accession>
<dbReference type="AlphaFoldDB" id="A0A0M6W8A9"/>
<dbReference type="InterPro" id="IPR006059">
    <property type="entry name" value="SBP"/>
</dbReference>
<dbReference type="Gene3D" id="3.40.190.10">
    <property type="entry name" value="Periplasmic binding protein-like II"/>
    <property type="match status" value="1"/>
</dbReference>
<organism evidence="2">
    <name type="scientific">Lacticaseibacillus paracasei</name>
    <name type="common">Lactobacillus paracasei</name>
    <dbReference type="NCBI Taxonomy" id="1597"/>
    <lineage>
        <taxon>Bacteria</taxon>
        <taxon>Bacillati</taxon>
        <taxon>Bacillota</taxon>
        <taxon>Bacilli</taxon>
        <taxon>Lactobacillales</taxon>
        <taxon>Lactobacillaceae</taxon>
        <taxon>Lacticaseibacillus</taxon>
    </lineage>
</organism>
<proteinExistence type="predicted"/>
<dbReference type="GO" id="GO:0030975">
    <property type="term" value="F:thiamine binding"/>
    <property type="evidence" value="ECO:0007669"/>
    <property type="project" value="TreeGrafter"/>
</dbReference>
<sequence>MTKGMNIKGYGDLLNKDLKGKIATADPANSSSAFAQLTNMLAAEGGYTSKKSWNYVKDLFTLVDGKISSSSSNVYKTVSDGEMAVGLSYEDPTVQLLNDGAKVKIVYPEEGTVFLPASAAIVKKAKNMDNAKKFIDFLVSKNVQDTLGTTTTNRPVRIGAKTSSNMKPYKDIKKITEDYDYVIKHKDDIVKKYNEIFVETQSK</sequence>
<dbReference type="PANTHER" id="PTHR30006">
    <property type="entry name" value="THIAMINE-BINDING PERIPLASMIC PROTEIN-RELATED"/>
    <property type="match status" value="1"/>
</dbReference>
<dbReference type="GO" id="GO:0015888">
    <property type="term" value="P:thiamine transport"/>
    <property type="evidence" value="ECO:0007669"/>
    <property type="project" value="TreeGrafter"/>
</dbReference>
<dbReference type="EMBL" id="LN846898">
    <property type="protein sequence ID" value="CRL16826.1"/>
    <property type="molecule type" value="Genomic_DNA"/>
</dbReference>
<reference evidence="2" key="1">
    <citation type="journal article" date="2015" name="Front. Microbiol.">
        <title>The vaginal isolate Lactobacillus paracasei LPC-S01 (DSM 26760) is suitable for oral administration.</title>
        <authorList>
            <person name="Balzaretti S."/>
            <person name="Taverniti V."/>
            <person name="Rondini G."/>
            <person name="Marcolegio G."/>
            <person name="Minuzzo M."/>
            <person name="Remagni M.C."/>
            <person name="Fiore W."/>
            <person name="Arioli S."/>
            <person name="Guglielmetti S."/>
        </authorList>
    </citation>
    <scope>NUCLEOTIDE SEQUENCE</scope>
    <source>
        <strain evidence="2">LPC-S01</strain>
    </source>
</reference>
<name>A0A0M6W8A9_LACPA</name>